<proteinExistence type="predicted"/>
<gene>
    <name evidence="1" type="ORF">KUCAC02_027310</name>
</gene>
<name>A0ACB9W3E2_CHAAC</name>
<evidence type="ECO:0000313" key="1">
    <source>
        <dbReference type="EMBL" id="KAI4807504.1"/>
    </source>
</evidence>
<accession>A0ACB9W3E2</accession>
<organism evidence="1 2">
    <name type="scientific">Chaenocephalus aceratus</name>
    <name type="common">Blackfin icefish</name>
    <name type="synonym">Chaenichthys aceratus</name>
    <dbReference type="NCBI Taxonomy" id="36190"/>
    <lineage>
        <taxon>Eukaryota</taxon>
        <taxon>Metazoa</taxon>
        <taxon>Chordata</taxon>
        <taxon>Craniata</taxon>
        <taxon>Vertebrata</taxon>
        <taxon>Euteleostomi</taxon>
        <taxon>Actinopterygii</taxon>
        <taxon>Neopterygii</taxon>
        <taxon>Teleostei</taxon>
        <taxon>Neoteleostei</taxon>
        <taxon>Acanthomorphata</taxon>
        <taxon>Eupercaria</taxon>
        <taxon>Perciformes</taxon>
        <taxon>Notothenioidei</taxon>
        <taxon>Channichthyidae</taxon>
        <taxon>Chaenocephalus</taxon>
    </lineage>
</organism>
<evidence type="ECO:0000313" key="2">
    <source>
        <dbReference type="Proteomes" id="UP001057452"/>
    </source>
</evidence>
<dbReference type="Proteomes" id="UP001057452">
    <property type="component" value="Chromosome 19"/>
</dbReference>
<protein>
    <submittedName>
        <fullName evidence="1">Uncharacterized protein</fullName>
    </submittedName>
</protein>
<comment type="caution">
    <text evidence="1">The sequence shown here is derived from an EMBL/GenBank/DDBJ whole genome shotgun (WGS) entry which is preliminary data.</text>
</comment>
<sequence length="109" mass="12239">MLHVRKTYELFAASFLSFKRFINVTTDSISSMLALLQQLSGWFHSDATQNPLIVFFVISSCFLCKSETPSLTSTPTHLQLLNLSSISSVALRPDCRQQQFCSDMAMTPL</sequence>
<keyword evidence="2" id="KW-1185">Reference proteome</keyword>
<reference evidence="1" key="1">
    <citation type="submission" date="2022-05" db="EMBL/GenBank/DDBJ databases">
        <title>Chromosome-level genome of Chaenocephalus aceratus.</title>
        <authorList>
            <person name="Park H."/>
        </authorList>
    </citation>
    <scope>NUCLEOTIDE SEQUENCE</scope>
    <source>
        <strain evidence="1">KU_202001</strain>
    </source>
</reference>
<dbReference type="EMBL" id="CM043803">
    <property type="protein sequence ID" value="KAI4807504.1"/>
    <property type="molecule type" value="Genomic_DNA"/>
</dbReference>